<comment type="similarity">
    <text evidence="1">Belongs to the CsgA/CsgB family.</text>
</comment>
<proteinExistence type="inferred from homology"/>
<dbReference type="OrthoDB" id="8140856at2"/>
<feature type="chain" id="PRO_5016396355" evidence="3">
    <location>
        <begin position="23"/>
        <end position="113"/>
    </location>
</feature>
<evidence type="ECO:0000256" key="3">
    <source>
        <dbReference type="SAM" id="SignalP"/>
    </source>
</evidence>
<gene>
    <name evidence="4" type="ORF">DNX69_06325</name>
</gene>
<evidence type="ECO:0000313" key="5">
    <source>
        <dbReference type="Proteomes" id="UP000248134"/>
    </source>
</evidence>
<organism evidence="4 5">
    <name type="scientific">Rhodopseudomonas palustris</name>
    <dbReference type="NCBI Taxonomy" id="1076"/>
    <lineage>
        <taxon>Bacteria</taxon>
        <taxon>Pseudomonadati</taxon>
        <taxon>Pseudomonadota</taxon>
        <taxon>Alphaproteobacteria</taxon>
        <taxon>Hyphomicrobiales</taxon>
        <taxon>Nitrobacteraceae</taxon>
        <taxon>Rhodopseudomonas</taxon>
    </lineage>
</organism>
<dbReference type="AlphaFoldDB" id="A0A323UNZ9"/>
<feature type="signal peptide" evidence="3">
    <location>
        <begin position="1"/>
        <end position="22"/>
    </location>
</feature>
<evidence type="ECO:0000313" key="4">
    <source>
        <dbReference type="EMBL" id="PZA12806.1"/>
    </source>
</evidence>
<keyword evidence="2 3" id="KW-0732">Signal</keyword>
<sequence length="113" mass="11546">MRIIRILSVAAVLIAADQTAWASEAYVSQPVSGTTQQAPSGSARTTAVPVTIESAARLMRAAAAMPDPGTANVSMVAQSGTLNSAVLAQVGGGNSSYIIQQGFQNSAIVSQRR</sequence>
<dbReference type="RefSeq" id="WP_110785175.1">
    <property type="nucleotide sequence ID" value="NZ_QKQS01000010.1"/>
</dbReference>
<accession>A0A323UNZ9</accession>
<evidence type="ECO:0000256" key="2">
    <source>
        <dbReference type="ARBA" id="ARBA00022729"/>
    </source>
</evidence>
<dbReference type="EMBL" id="QKQS01000010">
    <property type="protein sequence ID" value="PZA12806.1"/>
    <property type="molecule type" value="Genomic_DNA"/>
</dbReference>
<dbReference type="Pfam" id="PF07012">
    <property type="entry name" value="Curlin_rpt"/>
    <property type="match status" value="1"/>
</dbReference>
<dbReference type="GO" id="GO:0009289">
    <property type="term" value="C:pilus"/>
    <property type="evidence" value="ECO:0007669"/>
    <property type="project" value="InterPro"/>
</dbReference>
<protein>
    <submittedName>
        <fullName evidence="4">Uncharacterized protein</fullName>
    </submittedName>
</protein>
<reference evidence="4 5" key="1">
    <citation type="submission" date="2018-06" db="EMBL/GenBank/DDBJ databases">
        <title>Draft Whole-Genome Sequence of the purple photosynthetic bacterium Rhodospeudomonas palustris XCP.</title>
        <authorList>
            <person name="Rayyan A."/>
            <person name="Meyer T.E."/>
            <person name="Kyndt J.A."/>
        </authorList>
    </citation>
    <scope>NUCLEOTIDE SEQUENCE [LARGE SCALE GENOMIC DNA]</scope>
    <source>
        <strain evidence="4 5">XCP</strain>
    </source>
</reference>
<comment type="caution">
    <text evidence="4">The sequence shown here is derived from an EMBL/GenBank/DDBJ whole genome shotgun (WGS) entry which is preliminary data.</text>
</comment>
<dbReference type="Proteomes" id="UP000248134">
    <property type="component" value="Unassembled WGS sequence"/>
</dbReference>
<name>A0A323UNZ9_RHOPL</name>
<evidence type="ECO:0000256" key="1">
    <source>
        <dbReference type="ARBA" id="ARBA00009766"/>
    </source>
</evidence>
<dbReference type="InterPro" id="IPR009742">
    <property type="entry name" value="Curlin_rpt"/>
</dbReference>
<dbReference type="GO" id="GO:0007155">
    <property type="term" value="P:cell adhesion"/>
    <property type="evidence" value="ECO:0007669"/>
    <property type="project" value="InterPro"/>
</dbReference>